<dbReference type="EMBL" id="JADCNL010000012">
    <property type="protein sequence ID" value="KAG0457312.1"/>
    <property type="molecule type" value="Genomic_DNA"/>
</dbReference>
<organism evidence="4 5">
    <name type="scientific">Vanilla planifolia</name>
    <name type="common">Vanilla</name>
    <dbReference type="NCBI Taxonomy" id="51239"/>
    <lineage>
        <taxon>Eukaryota</taxon>
        <taxon>Viridiplantae</taxon>
        <taxon>Streptophyta</taxon>
        <taxon>Embryophyta</taxon>
        <taxon>Tracheophyta</taxon>
        <taxon>Spermatophyta</taxon>
        <taxon>Magnoliopsida</taxon>
        <taxon>Liliopsida</taxon>
        <taxon>Asparagales</taxon>
        <taxon>Orchidaceae</taxon>
        <taxon>Vanilloideae</taxon>
        <taxon>Vanilleae</taxon>
        <taxon>Vanilla</taxon>
    </lineage>
</organism>
<dbReference type="Proteomes" id="UP000636800">
    <property type="component" value="Chromosome 12"/>
</dbReference>
<keyword evidence="2" id="KW-0677">Repeat</keyword>
<evidence type="ECO:0000313" key="5">
    <source>
        <dbReference type="Proteomes" id="UP000636800"/>
    </source>
</evidence>
<proteinExistence type="predicted"/>
<evidence type="ECO:0000256" key="3">
    <source>
        <dbReference type="PROSITE-ProRule" id="PRU00221"/>
    </source>
</evidence>
<protein>
    <recommendedName>
        <fullName evidence="6">Coatomer alpha subunit</fullName>
    </recommendedName>
</protein>
<dbReference type="InterPro" id="IPR036322">
    <property type="entry name" value="WD40_repeat_dom_sf"/>
</dbReference>
<dbReference type="Gene3D" id="2.130.10.10">
    <property type="entry name" value="YVTN repeat-like/Quinoprotein amine dehydrogenase"/>
    <property type="match status" value="1"/>
</dbReference>
<keyword evidence="5" id="KW-1185">Reference proteome</keyword>
<reference evidence="4 5" key="1">
    <citation type="journal article" date="2020" name="Nat. Food">
        <title>A phased Vanilla planifolia genome enables genetic improvement of flavour and production.</title>
        <authorList>
            <person name="Hasing T."/>
            <person name="Tang H."/>
            <person name="Brym M."/>
            <person name="Khazi F."/>
            <person name="Huang T."/>
            <person name="Chambers A.H."/>
        </authorList>
    </citation>
    <scope>NUCLEOTIDE SEQUENCE [LARGE SCALE GENOMIC DNA]</scope>
    <source>
        <tissue evidence="4">Leaf</tissue>
    </source>
</reference>
<comment type="caution">
    <text evidence="4">The sequence shown here is derived from an EMBL/GenBank/DDBJ whole genome shotgun (WGS) entry which is preliminary data.</text>
</comment>
<dbReference type="PROSITE" id="PS50082">
    <property type="entry name" value="WD_REPEATS_2"/>
    <property type="match status" value="1"/>
</dbReference>
<gene>
    <name evidence="4" type="ORF">HPP92_022469</name>
</gene>
<evidence type="ECO:0008006" key="6">
    <source>
        <dbReference type="Google" id="ProtNLM"/>
    </source>
</evidence>
<dbReference type="PROSITE" id="PS50294">
    <property type="entry name" value="WD_REPEATS_REGION"/>
    <property type="match status" value="1"/>
</dbReference>
<keyword evidence="1 3" id="KW-0853">WD repeat</keyword>
<dbReference type="GO" id="GO:0006888">
    <property type="term" value="P:endoplasmic reticulum to Golgi vesicle-mediated transport"/>
    <property type="evidence" value="ECO:0007669"/>
    <property type="project" value="TreeGrafter"/>
</dbReference>
<dbReference type="InterPro" id="IPR015943">
    <property type="entry name" value="WD40/YVTN_repeat-like_dom_sf"/>
</dbReference>
<dbReference type="PANTHER" id="PTHR19876:SF1">
    <property type="entry name" value="COATOMER SUBUNIT ALPHA"/>
    <property type="match status" value="1"/>
</dbReference>
<dbReference type="OrthoDB" id="438440at2759"/>
<feature type="repeat" description="WD" evidence="3">
    <location>
        <begin position="100"/>
        <end position="141"/>
    </location>
</feature>
<dbReference type="GO" id="GO:0006886">
    <property type="term" value="P:intracellular protein transport"/>
    <property type="evidence" value="ECO:0007669"/>
    <property type="project" value="TreeGrafter"/>
</dbReference>
<dbReference type="AlphaFoldDB" id="A0A835UD85"/>
<dbReference type="SMART" id="SM00320">
    <property type="entry name" value="WD40"/>
    <property type="match status" value="1"/>
</dbReference>
<dbReference type="InterPro" id="IPR050844">
    <property type="entry name" value="Coatomer_complex_subunit"/>
</dbReference>
<dbReference type="InterPro" id="IPR001680">
    <property type="entry name" value="WD40_rpt"/>
</dbReference>
<accession>A0A835UD85</accession>
<dbReference type="GO" id="GO:0006891">
    <property type="term" value="P:intra-Golgi vesicle-mediated transport"/>
    <property type="evidence" value="ECO:0007669"/>
    <property type="project" value="TreeGrafter"/>
</dbReference>
<dbReference type="Pfam" id="PF00400">
    <property type="entry name" value="WD40"/>
    <property type="match status" value="1"/>
</dbReference>
<dbReference type="PANTHER" id="PTHR19876">
    <property type="entry name" value="COATOMER"/>
    <property type="match status" value="1"/>
</dbReference>
<dbReference type="GO" id="GO:0030126">
    <property type="term" value="C:COPI vesicle coat"/>
    <property type="evidence" value="ECO:0007669"/>
    <property type="project" value="TreeGrafter"/>
</dbReference>
<sequence>MKVQNKAIAVRRAWERRLRLEGEGRAECVIEGVGWHFRSIFVRNQISNGDSDLGDGGSLRFMLISLVWRSVGEDFSESSAKWSGVIQLWDYRMGTLIDRFDEHDGPVRGVHFHKSQPLFVSGGDDYKIKVWNYKTHRCLFTLLGHLDYIRTEENSLPADDILRLSQMNADLFGGVDAVVKYVLEGHDRESIGRLFILTYLLLSPGQMTGKLNCGE</sequence>
<dbReference type="GO" id="GO:0006890">
    <property type="term" value="P:retrograde vesicle-mediated transport, Golgi to endoplasmic reticulum"/>
    <property type="evidence" value="ECO:0007669"/>
    <property type="project" value="TreeGrafter"/>
</dbReference>
<evidence type="ECO:0000313" key="4">
    <source>
        <dbReference type="EMBL" id="KAG0457312.1"/>
    </source>
</evidence>
<dbReference type="SUPFAM" id="SSF50978">
    <property type="entry name" value="WD40 repeat-like"/>
    <property type="match status" value="1"/>
</dbReference>
<evidence type="ECO:0000256" key="1">
    <source>
        <dbReference type="ARBA" id="ARBA00022574"/>
    </source>
</evidence>
<evidence type="ECO:0000256" key="2">
    <source>
        <dbReference type="ARBA" id="ARBA00022737"/>
    </source>
</evidence>
<name>A0A835UD85_VANPL</name>